<name>A0A5P9K0G5_9HYPH</name>
<dbReference type="Pfam" id="PF01641">
    <property type="entry name" value="SelR"/>
    <property type="match status" value="1"/>
</dbReference>
<dbReference type="PANTHER" id="PTHR10173:SF52">
    <property type="entry name" value="METHIONINE-R-SULFOXIDE REDUCTASE B1"/>
    <property type="match status" value="1"/>
</dbReference>
<feature type="region of interest" description="Disordered" evidence="7">
    <location>
        <begin position="1"/>
        <end position="20"/>
    </location>
</feature>
<accession>A0A5P9K0G5</accession>
<evidence type="ECO:0000313" key="10">
    <source>
        <dbReference type="Proteomes" id="UP000325614"/>
    </source>
</evidence>
<evidence type="ECO:0000256" key="6">
    <source>
        <dbReference type="HAMAP-Rule" id="MF_01400"/>
    </source>
</evidence>
<evidence type="ECO:0000259" key="8">
    <source>
        <dbReference type="PROSITE" id="PS51790"/>
    </source>
</evidence>
<keyword evidence="3 6" id="KW-0862">Zinc</keyword>
<dbReference type="GO" id="GO:0033743">
    <property type="term" value="F:peptide-methionine (R)-S-oxide reductase activity"/>
    <property type="evidence" value="ECO:0007669"/>
    <property type="project" value="UniProtKB-UniRule"/>
</dbReference>
<dbReference type="InterPro" id="IPR011057">
    <property type="entry name" value="Mss4-like_sf"/>
</dbReference>
<evidence type="ECO:0000256" key="4">
    <source>
        <dbReference type="ARBA" id="ARBA00023002"/>
    </source>
</evidence>
<evidence type="ECO:0000256" key="2">
    <source>
        <dbReference type="ARBA" id="ARBA00022723"/>
    </source>
</evidence>
<reference evidence="9 10" key="1">
    <citation type="submission" date="2019-10" db="EMBL/GenBank/DDBJ databases">
        <title>Isolation, Identification of Microvirga thermotolerans HR1, a novel thermophilic bacterium and Comparative Genomics of the genus Microvirga.</title>
        <authorList>
            <person name="Li J."/>
            <person name="Zhang W."/>
            <person name="Lin M."/>
            <person name="Wang J."/>
        </authorList>
    </citation>
    <scope>NUCLEOTIDE SEQUENCE [LARGE SCALE GENOMIC DNA]</scope>
    <source>
        <strain evidence="9 10">HR1</strain>
    </source>
</reference>
<dbReference type="NCBIfam" id="TIGR00357">
    <property type="entry name" value="peptide-methionine (R)-S-oxide reductase MsrB"/>
    <property type="match status" value="1"/>
</dbReference>
<dbReference type="HAMAP" id="MF_01400">
    <property type="entry name" value="MsrB"/>
    <property type="match status" value="1"/>
</dbReference>
<dbReference type="SUPFAM" id="SSF51316">
    <property type="entry name" value="Mss4-like"/>
    <property type="match status" value="1"/>
</dbReference>
<feature type="binding site" evidence="6">
    <location>
        <position position="115"/>
    </location>
    <ligand>
        <name>Zn(2+)</name>
        <dbReference type="ChEBI" id="CHEBI:29105"/>
    </ligand>
</feature>
<evidence type="ECO:0000256" key="5">
    <source>
        <dbReference type="ARBA" id="ARBA00048488"/>
    </source>
</evidence>
<evidence type="ECO:0000256" key="1">
    <source>
        <dbReference type="ARBA" id="ARBA00007174"/>
    </source>
</evidence>
<feature type="binding site" evidence="6">
    <location>
        <position position="66"/>
    </location>
    <ligand>
        <name>Zn(2+)</name>
        <dbReference type="ChEBI" id="CHEBI:29105"/>
    </ligand>
</feature>
<gene>
    <name evidence="6 9" type="primary">msrB</name>
    <name evidence="9" type="ORF">GDR74_05485</name>
</gene>
<dbReference type="EC" id="1.8.4.12" evidence="6"/>
<keyword evidence="2 6" id="KW-0479">Metal-binding</keyword>
<feature type="compositionally biased region" description="Basic and acidic residues" evidence="7">
    <location>
        <begin position="1"/>
        <end position="15"/>
    </location>
</feature>
<comment type="similarity">
    <text evidence="1 6">Belongs to the MsrB Met sulfoxide reductase family.</text>
</comment>
<dbReference type="EMBL" id="CP045423">
    <property type="protein sequence ID" value="QFU15714.1"/>
    <property type="molecule type" value="Genomic_DNA"/>
</dbReference>
<evidence type="ECO:0000313" key="9">
    <source>
        <dbReference type="EMBL" id="QFU15714.1"/>
    </source>
</evidence>
<protein>
    <recommendedName>
        <fullName evidence="6">Peptide methionine sulfoxide reductase MsrB</fullName>
        <ecNumber evidence="6">1.8.4.12</ecNumber>
    </recommendedName>
    <alternativeName>
        <fullName evidence="6">Peptide-methionine (R)-S-oxide reductase</fullName>
    </alternativeName>
</protein>
<feature type="binding site" evidence="6">
    <location>
        <position position="118"/>
    </location>
    <ligand>
        <name>Zn(2+)</name>
        <dbReference type="ChEBI" id="CHEBI:29105"/>
    </ligand>
</feature>
<dbReference type="PANTHER" id="PTHR10173">
    <property type="entry name" value="METHIONINE SULFOXIDE REDUCTASE"/>
    <property type="match status" value="1"/>
</dbReference>
<dbReference type="GO" id="GO:0006979">
    <property type="term" value="P:response to oxidative stress"/>
    <property type="evidence" value="ECO:0007669"/>
    <property type="project" value="InterPro"/>
</dbReference>
<dbReference type="PROSITE" id="PS51790">
    <property type="entry name" value="MSRB"/>
    <property type="match status" value="1"/>
</dbReference>
<dbReference type="InterPro" id="IPR002579">
    <property type="entry name" value="Met_Sox_Rdtase_MsrB_dom"/>
</dbReference>
<dbReference type="InterPro" id="IPR028427">
    <property type="entry name" value="Met_Sox_Rdtase_MsrB"/>
</dbReference>
<feature type="active site" description="Nucleophile" evidence="6">
    <location>
        <position position="138"/>
    </location>
</feature>
<dbReference type="AlphaFoldDB" id="A0A5P9K0G5"/>
<dbReference type="FunFam" id="2.170.150.20:FF:000001">
    <property type="entry name" value="Peptide methionine sulfoxide reductase MsrB"/>
    <property type="match status" value="1"/>
</dbReference>
<dbReference type="KEGG" id="mico:GDR74_05485"/>
<comment type="catalytic activity">
    <reaction evidence="5 6">
        <text>L-methionyl-[protein] + [thioredoxin]-disulfide + H2O = L-methionyl-(R)-S-oxide-[protein] + [thioredoxin]-dithiol</text>
        <dbReference type="Rhea" id="RHEA:24164"/>
        <dbReference type="Rhea" id="RHEA-COMP:10698"/>
        <dbReference type="Rhea" id="RHEA-COMP:10700"/>
        <dbReference type="Rhea" id="RHEA-COMP:12313"/>
        <dbReference type="Rhea" id="RHEA-COMP:12314"/>
        <dbReference type="ChEBI" id="CHEBI:15377"/>
        <dbReference type="ChEBI" id="CHEBI:16044"/>
        <dbReference type="ChEBI" id="CHEBI:29950"/>
        <dbReference type="ChEBI" id="CHEBI:45764"/>
        <dbReference type="ChEBI" id="CHEBI:50058"/>
        <dbReference type="EC" id="1.8.4.12"/>
    </reaction>
</comment>
<organism evidence="9 10">
    <name type="scientific">Microvirga thermotolerans</name>
    <dbReference type="NCBI Taxonomy" id="2651334"/>
    <lineage>
        <taxon>Bacteria</taxon>
        <taxon>Pseudomonadati</taxon>
        <taxon>Pseudomonadota</taxon>
        <taxon>Alphaproteobacteria</taxon>
        <taxon>Hyphomicrobiales</taxon>
        <taxon>Methylobacteriaceae</taxon>
        <taxon>Microvirga</taxon>
    </lineage>
</organism>
<comment type="cofactor">
    <cofactor evidence="6">
        <name>Zn(2+)</name>
        <dbReference type="ChEBI" id="CHEBI:29105"/>
    </cofactor>
    <text evidence="6">Binds 1 zinc ion per subunit. The zinc ion is important for the structural integrity of the protein.</text>
</comment>
<dbReference type="RefSeq" id="WP_152585359.1">
    <property type="nucleotide sequence ID" value="NZ_CP045423.1"/>
</dbReference>
<feature type="binding site" evidence="6">
    <location>
        <position position="69"/>
    </location>
    <ligand>
        <name>Zn(2+)</name>
        <dbReference type="ChEBI" id="CHEBI:29105"/>
    </ligand>
</feature>
<dbReference type="GO" id="GO:0030091">
    <property type="term" value="P:protein repair"/>
    <property type="evidence" value="ECO:0007669"/>
    <property type="project" value="InterPro"/>
</dbReference>
<keyword evidence="10" id="KW-1185">Reference proteome</keyword>
<dbReference type="GO" id="GO:0005737">
    <property type="term" value="C:cytoplasm"/>
    <property type="evidence" value="ECO:0007669"/>
    <property type="project" value="TreeGrafter"/>
</dbReference>
<feature type="domain" description="MsrB" evidence="8">
    <location>
        <begin position="27"/>
        <end position="149"/>
    </location>
</feature>
<dbReference type="GO" id="GO:0008270">
    <property type="term" value="F:zinc ion binding"/>
    <property type="evidence" value="ECO:0007669"/>
    <property type="project" value="UniProtKB-UniRule"/>
</dbReference>
<evidence type="ECO:0000256" key="7">
    <source>
        <dbReference type="SAM" id="MobiDB-lite"/>
    </source>
</evidence>
<evidence type="ECO:0000256" key="3">
    <source>
        <dbReference type="ARBA" id="ARBA00022833"/>
    </source>
</evidence>
<keyword evidence="4 6" id="KW-0560">Oxidoreductase</keyword>
<dbReference type="Gene3D" id="2.170.150.20">
    <property type="entry name" value="Peptide methionine sulfoxide reductase"/>
    <property type="match status" value="1"/>
</dbReference>
<dbReference type="Proteomes" id="UP000325614">
    <property type="component" value="Chromosome"/>
</dbReference>
<proteinExistence type="inferred from homology"/>
<sequence length="168" mass="18614">MDHPTPAATERRSKAGFDLTPPTREQFERLAADLNDEERHVILDHGTERPFCGVFNSAKAKGTYGCRLCGLPLFKSGAKFESGTGWPSFFDPLDRSHIAFVRDTSHGMIRTEIRCARCDGHLGHVFNDGPPPTGERYCMNSVSMRFVAEGEPLPDLLDRGSPEGRPLP</sequence>